<evidence type="ECO:0000256" key="7">
    <source>
        <dbReference type="ARBA" id="ARBA00034000"/>
    </source>
</evidence>
<dbReference type="InterPro" id="IPR001460">
    <property type="entry name" value="PCN-bd_Tpept"/>
</dbReference>
<keyword evidence="9" id="KW-0812">Transmembrane</keyword>
<accession>A0A4S3B442</accession>
<keyword evidence="9" id="KW-1133">Transmembrane helix</keyword>
<gene>
    <name evidence="12" type="ORF">ESZ54_11040</name>
</gene>
<dbReference type="Gene3D" id="3.40.710.10">
    <property type="entry name" value="DD-peptidase/beta-lactamase superfamily"/>
    <property type="match status" value="1"/>
</dbReference>
<evidence type="ECO:0000259" key="11">
    <source>
        <dbReference type="Pfam" id="PF00912"/>
    </source>
</evidence>
<dbReference type="GO" id="GO:0006508">
    <property type="term" value="P:proteolysis"/>
    <property type="evidence" value="ECO:0007669"/>
    <property type="project" value="UniProtKB-KW"/>
</dbReference>
<feature type="transmembrane region" description="Helical" evidence="9">
    <location>
        <begin position="26"/>
        <end position="49"/>
    </location>
</feature>
<evidence type="ECO:0000256" key="6">
    <source>
        <dbReference type="ARBA" id="ARBA00023268"/>
    </source>
</evidence>
<comment type="catalytic activity">
    <reaction evidence="7">
        <text>Preferential cleavage: (Ac)2-L-Lys-D-Ala-|-D-Ala. Also transpeptidation of peptidyl-alanyl moieties that are N-acyl substituents of D-alanine.</text>
        <dbReference type="EC" id="3.4.16.4"/>
    </reaction>
</comment>
<keyword evidence="13" id="KW-1185">Reference proteome</keyword>
<evidence type="ECO:0000256" key="3">
    <source>
        <dbReference type="ARBA" id="ARBA00022676"/>
    </source>
</evidence>
<dbReference type="AlphaFoldDB" id="A0A4S3B442"/>
<dbReference type="GO" id="GO:0009002">
    <property type="term" value="F:serine-type D-Ala-D-Ala carboxypeptidase activity"/>
    <property type="evidence" value="ECO:0007669"/>
    <property type="project" value="UniProtKB-EC"/>
</dbReference>
<dbReference type="Proteomes" id="UP000310506">
    <property type="component" value="Unassembled WGS sequence"/>
</dbReference>
<keyword evidence="2" id="KW-0645">Protease</keyword>
<reference evidence="12 13" key="1">
    <citation type="submission" date="2019-01" db="EMBL/GenBank/DDBJ databases">
        <title>Vagococcus silagei sp. nov. isolated from brewer's grain.</title>
        <authorList>
            <person name="Guu J.-R."/>
        </authorList>
    </citation>
    <scope>NUCLEOTIDE SEQUENCE [LARGE SCALE GENOMIC DNA]</scope>
    <source>
        <strain evidence="12 13">2B-2</strain>
    </source>
</reference>
<name>A0A4S3B442_9ENTE</name>
<feature type="domain" description="Penicillin-binding protein transpeptidase" evidence="10">
    <location>
        <begin position="374"/>
        <end position="577"/>
    </location>
</feature>
<dbReference type="InterPro" id="IPR012338">
    <property type="entry name" value="Beta-lactam/transpept-like"/>
</dbReference>
<keyword evidence="3" id="KW-0328">Glycosyltransferase</keyword>
<feature type="domain" description="Glycosyl transferase family 51" evidence="11">
    <location>
        <begin position="103"/>
        <end position="271"/>
    </location>
</feature>
<evidence type="ECO:0000259" key="10">
    <source>
        <dbReference type="Pfam" id="PF00905"/>
    </source>
</evidence>
<evidence type="ECO:0000256" key="8">
    <source>
        <dbReference type="ARBA" id="ARBA00049902"/>
    </source>
</evidence>
<comment type="catalytic activity">
    <reaction evidence="8">
        <text>[GlcNAc-(1-&gt;4)-Mur2Ac(oyl-L-Ala-gamma-D-Glu-L-Lys-D-Ala-D-Ala)](n)-di-trans,octa-cis-undecaprenyl diphosphate + beta-D-GlcNAc-(1-&gt;4)-Mur2Ac(oyl-L-Ala-gamma-D-Glu-L-Lys-D-Ala-D-Ala)-di-trans,octa-cis-undecaprenyl diphosphate = [GlcNAc-(1-&gt;4)-Mur2Ac(oyl-L-Ala-gamma-D-Glu-L-Lys-D-Ala-D-Ala)](n+1)-di-trans,octa-cis-undecaprenyl diphosphate + di-trans,octa-cis-undecaprenyl diphosphate + H(+)</text>
        <dbReference type="Rhea" id="RHEA:23708"/>
        <dbReference type="Rhea" id="RHEA-COMP:9602"/>
        <dbReference type="Rhea" id="RHEA-COMP:9603"/>
        <dbReference type="ChEBI" id="CHEBI:15378"/>
        <dbReference type="ChEBI" id="CHEBI:58405"/>
        <dbReference type="ChEBI" id="CHEBI:60033"/>
        <dbReference type="ChEBI" id="CHEBI:78435"/>
        <dbReference type="EC" id="2.4.99.28"/>
    </reaction>
</comment>
<evidence type="ECO:0000256" key="4">
    <source>
        <dbReference type="ARBA" id="ARBA00022679"/>
    </source>
</evidence>
<dbReference type="GO" id="GO:0009252">
    <property type="term" value="P:peptidoglycan biosynthetic process"/>
    <property type="evidence" value="ECO:0007669"/>
    <property type="project" value="TreeGrafter"/>
</dbReference>
<evidence type="ECO:0000256" key="9">
    <source>
        <dbReference type="SAM" id="Phobius"/>
    </source>
</evidence>
<dbReference type="GO" id="GO:0008658">
    <property type="term" value="F:penicillin binding"/>
    <property type="evidence" value="ECO:0007669"/>
    <property type="project" value="InterPro"/>
</dbReference>
<proteinExistence type="predicted"/>
<evidence type="ECO:0000256" key="5">
    <source>
        <dbReference type="ARBA" id="ARBA00022801"/>
    </source>
</evidence>
<dbReference type="SUPFAM" id="SSF56601">
    <property type="entry name" value="beta-lactamase/transpeptidase-like"/>
    <property type="match status" value="1"/>
</dbReference>
<dbReference type="GO" id="GO:0008955">
    <property type="term" value="F:peptidoglycan glycosyltransferase activity"/>
    <property type="evidence" value="ECO:0007669"/>
    <property type="project" value="UniProtKB-EC"/>
</dbReference>
<keyword evidence="4" id="KW-0808">Transferase</keyword>
<keyword evidence="9" id="KW-0472">Membrane</keyword>
<dbReference type="PANTHER" id="PTHR32282">
    <property type="entry name" value="BINDING PROTEIN TRANSPEPTIDASE, PUTATIVE-RELATED"/>
    <property type="match status" value="1"/>
</dbReference>
<dbReference type="InterPro" id="IPR001264">
    <property type="entry name" value="Glyco_trans_51"/>
</dbReference>
<keyword evidence="1" id="KW-0121">Carboxypeptidase</keyword>
<dbReference type="InterPro" id="IPR036950">
    <property type="entry name" value="PBP_transglycosylase"/>
</dbReference>
<evidence type="ECO:0000256" key="2">
    <source>
        <dbReference type="ARBA" id="ARBA00022670"/>
    </source>
</evidence>
<sequence length="739" mass="82347">MAKKKRVNQKSLKAIKRIKAKRRRRIILNILLMIALLIVLSISIGGYIIGKRYSPYSSLLEIQDIDQKITQSFIILDNNDKPLDENTEIVKFDPIQDKPKWNINQLYLDTIIAVEDNSFYTRKTKGYSIKGTLGAVVSQVQRKLGKDVVSRGGSTIEQQLVKLMVFGSNNKNSISDKIIQLIDARKLATKYDRDDILKAYLNELRLTPNTVGVKAASIELFGNDMSKIDTNDPAQVVQVAFMAGLGQSPSTYIQDFSKSGKVRTKTILSIMEENELINNDMYKKALAVVDSDKEEFTLKSYKQKGTLKEYQAYISKVKDELSQLNLPKNMTITVKTYADGEQLKELHKIAMGTYPQDERLPNGYIEHKESLTGISVIDTQTGHIIGLATNSDNPLIPYTATRSSGSTIKPLLDYAPAVEYAGMTPDTIQNGSSFTIADWKVKNYGNQNFGKVKASYALGLSINSAAAEAFKMTTDQQKNSMMEPFGLNSYNPHGASYTAEQSINYPTNVFALSSAFSTFGNDGVRVEPTTIKSIQIDSGPIKLAEPERKRAMSSSTAKTMVSMLKEVTGSNGSEPYGGPRYTGFDQDTYVMKSGLSNFESSVPNSSNKSPDALLAMASPEISIATWIGSPGYRDAKYAPTSFPHDTANRGRLYLMNSAFKVMMEGRTAKKFEFGNEKLIHDDEANRLIPNLDKIADDDLDDVDIENRKIDKQESEKFDSLEKEYNKTKDKLDRTYKGED</sequence>
<dbReference type="SUPFAM" id="SSF53955">
    <property type="entry name" value="Lysozyme-like"/>
    <property type="match status" value="1"/>
</dbReference>
<dbReference type="Pfam" id="PF00905">
    <property type="entry name" value="Transpeptidase"/>
    <property type="match status" value="1"/>
</dbReference>
<protein>
    <submittedName>
        <fullName evidence="12">Penicillin-binding protein</fullName>
    </submittedName>
</protein>
<keyword evidence="5" id="KW-0378">Hydrolase</keyword>
<dbReference type="InterPro" id="IPR050396">
    <property type="entry name" value="Glycosyltr_51/Transpeptidase"/>
</dbReference>
<dbReference type="OrthoDB" id="9766909at2"/>
<comment type="caution">
    <text evidence="12">The sequence shown here is derived from an EMBL/GenBank/DDBJ whole genome shotgun (WGS) entry which is preliminary data.</text>
</comment>
<dbReference type="RefSeq" id="WP_136137712.1">
    <property type="nucleotide sequence ID" value="NZ_SDGV01000026.1"/>
</dbReference>
<dbReference type="GO" id="GO:0030288">
    <property type="term" value="C:outer membrane-bounded periplasmic space"/>
    <property type="evidence" value="ECO:0007669"/>
    <property type="project" value="TreeGrafter"/>
</dbReference>
<evidence type="ECO:0000256" key="1">
    <source>
        <dbReference type="ARBA" id="ARBA00022645"/>
    </source>
</evidence>
<dbReference type="InterPro" id="IPR023346">
    <property type="entry name" value="Lysozyme-like_dom_sf"/>
</dbReference>
<dbReference type="Pfam" id="PF00912">
    <property type="entry name" value="Transgly"/>
    <property type="match status" value="1"/>
</dbReference>
<dbReference type="Gene3D" id="1.10.3810.10">
    <property type="entry name" value="Biosynthetic peptidoglycan transglycosylase-like"/>
    <property type="match status" value="1"/>
</dbReference>
<keyword evidence="6" id="KW-0511">Multifunctional enzyme</keyword>
<dbReference type="PANTHER" id="PTHR32282:SF29">
    <property type="entry name" value="PENICILLIN-BINDING PROTEIN 1A"/>
    <property type="match status" value="1"/>
</dbReference>
<evidence type="ECO:0000313" key="13">
    <source>
        <dbReference type="Proteomes" id="UP000310506"/>
    </source>
</evidence>
<dbReference type="EMBL" id="SDGV01000026">
    <property type="protein sequence ID" value="THB60373.1"/>
    <property type="molecule type" value="Genomic_DNA"/>
</dbReference>
<organism evidence="12 13">
    <name type="scientific">Vagococcus silagei</name>
    <dbReference type="NCBI Taxonomy" id="2508885"/>
    <lineage>
        <taxon>Bacteria</taxon>
        <taxon>Bacillati</taxon>
        <taxon>Bacillota</taxon>
        <taxon>Bacilli</taxon>
        <taxon>Lactobacillales</taxon>
        <taxon>Enterococcaceae</taxon>
        <taxon>Vagococcus</taxon>
    </lineage>
</organism>
<evidence type="ECO:0000313" key="12">
    <source>
        <dbReference type="EMBL" id="THB60373.1"/>
    </source>
</evidence>